<evidence type="ECO:0000313" key="2">
    <source>
        <dbReference type="Proteomes" id="UP000238479"/>
    </source>
</evidence>
<organism evidence="1 2">
    <name type="scientific">Rosa chinensis</name>
    <name type="common">China rose</name>
    <dbReference type="NCBI Taxonomy" id="74649"/>
    <lineage>
        <taxon>Eukaryota</taxon>
        <taxon>Viridiplantae</taxon>
        <taxon>Streptophyta</taxon>
        <taxon>Embryophyta</taxon>
        <taxon>Tracheophyta</taxon>
        <taxon>Spermatophyta</taxon>
        <taxon>Magnoliopsida</taxon>
        <taxon>eudicotyledons</taxon>
        <taxon>Gunneridae</taxon>
        <taxon>Pentapetalae</taxon>
        <taxon>rosids</taxon>
        <taxon>fabids</taxon>
        <taxon>Rosales</taxon>
        <taxon>Rosaceae</taxon>
        <taxon>Rosoideae</taxon>
        <taxon>Rosoideae incertae sedis</taxon>
        <taxon>Rosa</taxon>
    </lineage>
</organism>
<gene>
    <name evidence="1" type="ORF">RchiOBHm_Chr5g0045441</name>
</gene>
<evidence type="ECO:0000313" key="1">
    <source>
        <dbReference type="EMBL" id="PRQ32354.1"/>
    </source>
</evidence>
<sequence>MLLPYDRYVDAIKEIYYILNVSASQEQFHKEGKGRFCPHFYFFSRLCHSLSLPSAIHSRFLLKRIFLLRLALLLPSL</sequence>
<dbReference type="Gramene" id="PRQ32354">
    <property type="protein sequence ID" value="PRQ32354"/>
    <property type="gene ID" value="RchiOBHm_Chr5g0045441"/>
</dbReference>
<dbReference type="AlphaFoldDB" id="A0A2P6QDW2"/>
<keyword evidence="2" id="KW-1185">Reference proteome</keyword>
<protein>
    <submittedName>
        <fullName evidence="1">Uncharacterized protein</fullName>
    </submittedName>
</protein>
<proteinExistence type="predicted"/>
<dbReference type="Proteomes" id="UP000238479">
    <property type="component" value="Chromosome 5"/>
</dbReference>
<dbReference type="EMBL" id="PDCK01000043">
    <property type="protein sequence ID" value="PRQ32354.1"/>
    <property type="molecule type" value="Genomic_DNA"/>
</dbReference>
<name>A0A2P6QDW2_ROSCH</name>
<accession>A0A2P6QDW2</accession>
<comment type="caution">
    <text evidence="1">The sequence shown here is derived from an EMBL/GenBank/DDBJ whole genome shotgun (WGS) entry which is preliminary data.</text>
</comment>
<reference evidence="1 2" key="1">
    <citation type="journal article" date="2018" name="Nat. Genet.">
        <title>The Rosa genome provides new insights in the design of modern roses.</title>
        <authorList>
            <person name="Bendahmane M."/>
        </authorList>
    </citation>
    <scope>NUCLEOTIDE SEQUENCE [LARGE SCALE GENOMIC DNA]</scope>
    <source>
        <strain evidence="2">cv. Old Blush</strain>
    </source>
</reference>